<dbReference type="Proteomes" id="UP000077069">
    <property type="component" value="Unassembled WGS sequence"/>
</dbReference>
<dbReference type="EMBL" id="KV441553">
    <property type="protein sequence ID" value="OAG05180.1"/>
    <property type="molecule type" value="Genomic_DNA"/>
</dbReference>
<gene>
    <name evidence="4" type="ORF">CC84DRAFT_1218555</name>
</gene>
<feature type="compositionally biased region" description="Low complexity" evidence="2">
    <location>
        <begin position="55"/>
        <end position="69"/>
    </location>
</feature>
<dbReference type="GO" id="GO:0016874">
    <property type="term" value="F:ligase activity"/>
    <property type="evidence" value="ECO:0007669"/>
    <property type="project" value="UniProtKB-KW"/>
</dbReference>
<dbReference type="Pfam" id="PF00668">
    <property type="entry name" value="Condensation"/>
    <property type="match status" value="1"/>
</dbReference>
<evidence type="ECO:0000256" key="1">
    <source>
        <dbReference type="ARBA" id="ARBA00022598"/>
    </source>
</evidence>
<dbReference type="OrthoDB" id="3791627at2759"/>
<dbReference type="Gene3D" id="3.30.559.30">
    <property type="entry name" value="Nonribosomal peptide synthetase, condensation domain"/>
    <property type="match status" value="1"/>
</dbReference>
<evidence type="ECO:0000259" key="3">
    <source>
        <dbReference type="Pfam" id="PF00668"/>
    </source>
</evidence>
<dbReference type="STRING" id="1460663.A0A177CEL6"/>
<evidence type="ECO:0000313" key="5">
    <source>
        <dbReference type="Proteomes" id="UP000077069"/>
    </source>
</evidence>
<dbReference type="GO" id="GO:0005737">
    <property type="term" value="C:cytoplasm"/>
    <property type="evidence" value="ECO:0007669"/>
    <property type="project" value="TreeGrafter"/>
</dbReference>
<organism evidence="4 5">
    <name type="scientific">Paraphaeosphaeria sporulosa</name>
    <dbReference type="NCBI Taxonomy" id="1460663"/>
    <lineage>
        <taxon>Eukaryota</taxon>
        <taxon>Fungi</taxon>
        <taxon>Dikarya</taxon>
        <taxon>Ascomycota</taxon>
        <taxon>Pezizomycotina</taxon>
        <taxon>Dothideomycetes</taxon>
        <taxon>Pleosporomycetidae</taxon>
        <taxon>Pleosporales</taxon>
        <taxon>Massarineae</taxon>
        <taxon>Didymosphaeriaceae</taxon>
        <taxon>Paraphaeosphaeria</taxon>
    </lineage>
</organism>
<keyword evidence="5" id="KW-1185">Reference proteome</keyword>
<keyword evidence="1" id="KW-0436">Ligase</keyword>
<protein>
    <recommendedName>
        <fullName evidence="3">Condensation domain-containing protein</fullName>
    </recommendedName>
</protein>
<dbReference type="SUPFAM" id="SSF52777">
    <property type="entry name" value="CoA-dependent acyltransferases"/>
    <property type="match status" value="2"/>
</dbReference>
<dbReference type="PANTHER" id="PTHR45527">
    <property type="entry name" value="NONRIBOSOMAL PEPTIDE SYNTHETASE"/>
    <property type="match status" value="1"/>
</dbReference>
<name>A0A177CEL6_9PLEO</name>
<proteinExistence type="predicted"/>
<dbReference type="Gene3D" id="3.30.559.10">
    <property type="entry name" value="Chloramphenicol acetyltransferase-like domain"/>
    <property type="match status" value="1"/>
</dbReference>
<evidence type="ECO:0000313" key="4">
    <source>
        <dbReference type="EMBL" id="OAG05180.1"/>
    </source>
</evidence>
<dbReference type="RefSeq" id="XP_018035545.1">
    <property type="nucleotide sequence ID" value="XM_018183010.1"/>
</dbReference>
<dbReference type="InterPro" id="IPR023213">
    <property type="entry name" value="CAT-like_dom_sf"/>
</dbReference>
<dbReference type="AlphaFoldDB" id="A0A177CEL6"/>
<dbReference type="InterPro" id="IPR001242">
    <property type="entry name" value="Condensation_dom"/>
</dbReference>
<dbReference type="GO" id="GO:0031177">
    <property type="term" value="F:phosphopantetheine binding"/>
    <property type="evidence" value="ECO:0007669"/>
    <property type="project" value="TreeGrafter"/>
</dbReference>
<reference evidence="4 5" key="1">
    <citation type="submission" date="2016-05" db="EMBL/GenBank/DDBJ databases">
        <title>Comparative analysis of secretome profiles of manganese(II)-oxidizing ascomycete fungi.</title>
        <authorList>
            <consortium name="DOE Joint Genome Institute"/>
            <person name="Zeiner C.A."/>
            <person name="Purvine S.O."/>
            <person name="Zink E.M."/>
            <person name="Wu S."/>
            <person name="Pasa-Tolic L."/>
            <person name="Chaput D.L."/>
            <person name="Haridas S."/>
            <person name="Grigoriev I.V."/>
            <person name="Santelli C.M."/>
            <person name="Hansel C.M."/>
        </authorList>
    </citation>
    <scope>NUCLEOTIDE SEQUENCE [LARGE SCALE GENOMIC DNA]</scope>
    <source>
        <strain evidence="4 5">AP3s5-JAC2a</strain>
    </source>
</reference>
<accession>A0A177CEL6</accession>
<dbReference type="InParanoid" id="A0A177CEL6"/>
<dbReference type="GeneID" id="28766496"/>
<evidence type="ECO:0000256" key="2">
    <source>
        <dbReference type="SAM" id="MobiDB-lite"/>
    </source>
</evidence>
<dbReference type="PANTHER" id="PTHR45527:SF16">
    <property type="entry name" value="NONRIBOSOMAL PEPTIDE SYNTHASE ATNA-RELATED"/>
    <property type="match status" value="1"/>
</dbReference>
<dbReference type="GO" id="GO:0043041">
    <property type="term" value="P:amino acid activation for nonribosomal peptide biosynthetic process"/>
    <property type="evidence" value="ECO:0007669"/>
    <property type="project" value="TreeGrafter"/>
</dbReference>
<sequence>MKRPVSLEDHIIRFILVKQSENSHRLVLRLSHAQYDRISLPSILQVIKAAYKGTTLSSSKPTPPSSTVSAHKTPANPTHTRPRYSKTRTCTTFATTVKAAWALVLSSLAYTPDTVFGQVISGRIGSLSAIHDVVEPSLNILTVRVPLQHTWTNADLLRFIQNQHVASMPHENYSMRSIIERCTAWPEATRFSSIRQHTNFGKQFFGEVLSASRESEMMGSSPPHDVADVWIWTRPVRGGVLG</sequence>
<feature type="domain" description="Condensation" evidence="3">
    <location>
        <begin position="91"/>
        <end position="195"/>
    </location>
</feature>
<feature type="region of interest" description="Disordered" evidence="2">
    <location>
        <begin position="55"/>
        <end position="84"/>
    </location>
</feature>
<dbReference type="GO" id="GO:0044550">
    <property type="term" value="P:secondary metabolite biosynthetic process"/>
    <property type="evidence" value="ECO:0007669"/>
    <property type="project" value="TreeGrafter"/>
</dbReference>